<evidence type="ECO:0000256" key="5">
    <source>
        <dbReference type="ARBA" id="ARBA00049598"/>
    </source>
</evidence>
<dbReference type="Gene3D" id="3.30.60.190">
    <property type="match status" value="1"/>
</dbReference>
<gene>
    <name evidence="10" type="ORF">P43SY_009456</name>
</gene>
<feature type="region of interest" description="Disordered" evidence="8">
    <location>
        <begin position="265"/>
        <end position="313"/>
    </location>
</feature>
<sequence length="313" mass="34554">MAMNDSAADATAVKSDHAQPANAALGKRLREDGQQPAAAAAEQPNEQQPPIACIMCETAAVKYRCPRCERITCSLACCLAHKKQFDCDGKRDRTKYIPLLVQHAGKRGVELTLLAPGMSKRVRNTSYMDTKQSTLFWRVEWEFPRADVPVSLFERRASDSATPFELLAAYLDRRPDNAGVRAKLKAYTGLAWRDEIALLLRKEFTPASQPQFYRLDGNMSLESNLKRKEIVEFPIITVVLAADLDQYPLARDVIEVVSGDAQEVDGADEADEAMAEESSESSIAAVEAQTSSIAETEMVGDPEEPPEDTTNQQ</sequence>
<evidence type="ECO:0000256" key="4">
    <source>
        <dbReference type="ARBA" id="ARBA00022833"/>
    </source>
</evidence>
<dbReference type="PANTHER" id="PTHR13483:SF3">
    <property type="entry name" value="BOX C_D SNORNA PROTEIN 1"/>
    <property type="match status" value="1"/>
</dbReference>
<keyword evidence="2" id="KW-0479">Metal-binding</keyword>
<comment type="function">
    <text evidence="5">Required for box C/D snoRNAs accumulation involved in snoRNA processing, snoRNA transport to the nucleolus and ribosome biogenesis.</text>
</comment>
<feature type="compositionally biased region" description="Acidic residues" evidence="8">
    <location>
        <begin position="298"/>
        <end position="307"/>
    </location>
</feature>
<keyword evidence="3 7" id="KW-0863">Zinc-finger</keyword>
<dbReference type="CDD" id="cd23023">
    <property type="entry name" value="zf-HIT_BCD1"/>
    <property type="match status" value="1"/>
</dbReference>
<dbReference type="PANTHER" id="PTHR13483">
    <property type="entry name" value="BOX C_D SNORNA PROTEIN 1-RELATED"/>
    <property type="match status" value="1"/>
</dbReference>
<organism evidence="10 11">
    <name type="scientific">Pythium insidiosum</name>
    <name type="common">Pythiosis disease agent</name>
    <dbReference type="NCBI Taxonomy" id="114742"/>
    <lineage>
        <taxon>Eukaryota</taxon>
        <taxon>Sar</taxon>
        <taxon>Stramenopiles</taxon>
        <taxon>Oomycota</taxon>
        <taxon>Peronosporomycetes</taxon>
        <taxon>Pythiales</taxon>
        <taxon>Pythiaceae</taxon>
        <taxon>Pythium</taxon>
    </lineage>
</organism>
<dbReference type="GO" id="GO:0000463">
    <property type="term" value="P:maturation of LSU-rRNA from tricistronic rRNA transcript (SSU-rRNA, 5.8S rRNA, LSU-rRNA)"/>
    <property type="evidence" value="ECO:0007669"/>
    <property type="project" value="TreeGrafter"/>
</dbReference>
<dbReference type="GO" id="GO:0070761">
    <property type="term" value="C:pre-snoRNP complex"/>
    <property type="evidence" value="ECO:0007669"/>
    <property type="project" value="TreeGrafter"/>
</dbReference>
<keyword evidence="11" id="KW-1185">Reference proteome</keyword>
<dbReference type="InterPro" id="IPR057721">
    <property type="entry name" value="BCD1_alpha/beta"/>
</dbReference>
<feature type="domain" description="HIT-type" evidence="9">
    <location>
        <begin position="53"/>
        <end position="87"/>
    </location>
</feature>
<evidence type="ECO:0000256" key="3">
    <source>
        <dbReference type="ARBA" id="ARBA00022771"/>
    </source>
</evidence>
<reference evidence="10" key="1">
    <citation type="submission" date="2021-12" db="EMBL/GenBank/DDBJ databases">
        <title>Prjna785345.</title>
        <authorList>
            <person name="Rujirawat T."/>
            <person name="Krajaejun T."/>
        </authorList>
    </citation>
    <scope>NUCLEOTIDE SEQUENCE</scope>
    <source>
        <strain evidence="10">Pi057C3</strain>
    </source>
</reference>
<protein>
    <recommendedName>
        <fullName evidence="9">HIT-type domain-containing protein</fullName>
    </recommendedName>
</protein>
<dbReference type="GO" id="GO:0048254">
    <property type="term" value="P:snoRNA localization"/>
    <property type="evidence" value="ECO:0007669"/>
    <property type="project" value="TreeGrafter"/>
</dbReference>
<evidence type="ECO:0000256" key="2">
    <source>
        <dbReference type="ARBA" id="ARBA00022723"/>
    </source>
</evidence>
<evidence type="ECO:0000313" key="10">
    <source>
        <dbReference type="EMBL" id="KAJ0403963.1"/>
    </source>
</evidence>
<evidence type="ECO:0000256" key="1">
    <source>
        <dbReference type="ARBA" id="ARBA00022553"/>
    </source>
</evidence>
<dbReference type="GO" id="GO:0000492">
    <property type="term" value="P:box C/D snoRNP assembly"/>
    <property type="evidence" value="ECO:0007669"/>
    <property type="project" value="TreeGrafter"/>
</dbReference>
<comment type="similarity">
    <text evidence="6">Belongs to the BCD1 family.</text>
</comment>
<dbReference type="Pfam" id="PF25790">
    <property type="entry name" value="BCD1"/>
    <property type="match status" value="1"/>
</dbReference>
<feature type="compositionally biased region" description="Acidic residues" evidence="8">
    <location>
        <begin position="265"/>
        <end position="279"/>
    </location>
</feature>
<dbReference type="EMBL" id="JAKCXM010000072">
    <property type="protein sequence ID" value="KAJ0403963.1"/>
    <property type="molecule type" value="Genomic_DNA"/>
</dbReference>
<evidence type="ECO:0000313" key="11">
    <source>
        <dbReference type="Proteomes" id="UP001209570"/>
    </source>
</evidence>
<keyword evidence="4" id="KW-0862">Zinc</keyword>
<evidence type="ECO:0000256" key="6">
    <source>
        <dbReference type="ARBA" id="ARBA00049654"/>
    </source>
</evidence>
<dbReference type="InterPro" id="IPR051639">
    <property type="entry name" value="BCD1"/>
</dbReference>
<dbReference type="SUPFAM" id="SSF144232">
    <property type="entry name" value="HIT/MYND zinc finger-like"/>
    <property type="match status" value="1"/>
</dbReference>
<accession>A0AAD5M4A8</accession>
<dbReference type="GO" id="GO:0005634">
    <property type="term" value="C:nucleus"/>
    <property type="evidence" value="ECO:0007669"/>
    <property type="project" value="TreeGrafter"/>
</dbReference>
<evidence type="ECO:0000256" key="7">
    <source>
        <dbReference type="PROSITE-ProRule" id="PRU00453"/>
    </source>
</evidence>
<keyword evidence="1" id="KW-0597">Phosphoprotein</keyword>
<feature type="region of interest" description="Disordered" evidence="8">
    <location>
        <begin position="1"/>
        <end position="44"/>
    </location>
</feature>
<dbReference type="GO" id="GO:0008270">
    <property type="term" value="F:zinc ion binding"/>
    <property type="evidence" value="ECO:0007669"/>
    <property type="project" value="UniProtKB-UniRule"/>
</dbReference>
<comment type="caution">
    <text evidence="10">The sequence shown here is derived from an EMBL/GenBank/DDBJ whole genome shotgun (WGS) entry which is preliminary data.</text>
</comment>
<dbReference type="Pfam" id="PF04438">
    <property type="entry name" value="zf-HIT"/>
    <property type="match status" value="1"/>
</dbReference>
<evidence type="ECO:0000259" key="9">
    <source>
        <dbReference type="PROSITE" id="PS51083"/>
    </source>
</evidence>
<name>A0AAD5M4A8_PYTIN</name>
<dbReference type="PROSITE" id="PS51083">
    <property type="entry name" value="ZF_HIT"/>
    <property type="match status" value="1"/>
</dbReference>
<proteinExistence type="inferred from homology"/>
<dbReference type="InterPro" id="IPR007529">
    <property type="entry name" value="Znf_HIT"/>
</dbReference>
<evidence type="ECO:0000256" key="8">
    <source>
        <dbReference type="SAM" id="MobiDB-lite"/>
    </source>
</evidence>
<dbReference type="AlphaFoldDB" id="A0AAD5M4A8"/>
<feature type="compositionally biased region" description="Low complexity" evidence="8">
    <location>
        <begin position="34"/>
        <end position="44"/>
    </location>
</feature>
<dbReference type="Proteomes" id="UP001209570">
    <property type="component" value="Unassembled WGS sequence"/>
</dbReference>